<evidence type="ECO:0000256" key="12">
    <source>
        <dbReference type="ARBA" id="ARBA00032931"/>
    </source>
</evidence>
<keyword evidence="8" id="KW-0547">Nucleotide-binding</keyword>
<evidence type="ECO:0000256" key="3">
    <source>
        <dbReference type="ARBA" id="ARBA00010280"/>
    </source>
</evidence>
<evidence type="ECO:0000256" key="11">
    <source>
        <dbReference type="ARBA" id="ARBA00031908"/>
    </source>
</evidence>
<evidence type="ECO:0000256" key="2">
    <source>
        <dbReference type="ARBA" id="ARBA00004686"/>
    </source>
</evidence>
<dbReference type="SUPFAM" id="SSF55326">
    <property type="entry name" value="PurM N-terminal domain-like"/>
    <property type="match status" value="1"/>
</dbReference>
<comment type="similarity">
    <text evidence="3">Belongs to the AIR synthase family.</text>
</comment>
<evidence type="ECO:0000313" key="18">
    <source>
        <dbReference type="EMBL" id="PSC75241.1"/>
    </source>
</evidence>
<evidence type="ECO:0000256" key="9">
    <source>
        <dbReference type="ARBA" id="ARBA00022755"/>
    </source>
</evidence>
<keyword evidence="9" id="KW-0658">Purine biosynthesis</keyword>
<comment type="caution">
    <text evidence="18">The sequence shown here is derived from an EMBL/GenBank/DDBJ whole genome shotgun (WGS) entry which is preliminary data.</text>
</comment>
<dbReference type="GO" id="GO:0006189">
    <property type="term" value="P:'de novo' IMP biosynthetic process"/>
    <property type="evidence" value="ECO:0007669"/>
    <property type="project" value="UniProtKB-UniPathway"/>
</dbReference>
<dbReference type="HAMAP" id="MF_00741">
    <property type="entry name" value="AIRS"/>
    <property type="match status" value="1"/>
</dbReference>
<keyword evidence="19" id="KW-1185">Reference proteome</keyword>
<evidence type="ECO:0000313" key="19">
    <source>
        <dbReference type="Proteomes" id="UP000239649"/>
    </source>
</evidence>
<accession>A0A2P6VMB5</accession>
<dbReference type="PANTHER" id="PTHR10520">
    <property type="entry name" value="TRIFUNCTIONAL PURINE BIOSYNTHETIC PROTEIN ADENOSINE-3-RELATED"/>
    <property type="match status" value="1"/>
</dbReference>
<dbReference type="FunFam" id="3.30.1330.10:FF:000001">
    <property type="entry name" value="Phosphoribosylformylglycinamidine cyclo-ligase"/>
    <property type="match status" value="1"/>
</dbReference>
<protein>
    <recommendedName>
        <fullName evidence="5">Phosphoribosylformylglycinamidine cyclo-ligase</fullName>
        <ecNumber evidence="4">6.3.3.1</ecNumber>
    </recommendedName>
    <alternativeName>
        <fullName evidence="12">AIR synthase</fullName>
    </alternativeName>
    <alternativeName>
        <fullName evidence="13">AIRS</fullName>
    </alternativeName>
    <alternativeName>
        <fullName evidence="11">Phosphoribosyl-aminoimidazole synthetase</fullName>
    </alternativeName>
</protein>
<dbReference type="InterPro" id="IPR036676">
    <property type="entry name" value="PurM-like_C_sf"/>
</dbReference>
<comment type="catalytic activity">
    <reaction evidence="14">
        <text>2-formamido-N(1)-(5-O-phospho-beta-D-ribosyl)acetamidine + ATP = 5-amino-1-(5-phospho-beta-D-ribosyl)imidazole + ADP + phosphate + H(+)</text>
        <dbReference type="Rhea" id="RHEA:23032"/>
        <dbReference type="ChEBI" id="CHEBI:15378"/>
        <dbReference type="ChEBI" id="CHEBI:30616"/>
        <dbReference type="ChEBI" id="CHEBI:43474"/>
        <dbReference type="ChEBI" id="CHEBI:137981"/>
        <dbReference type="ChEBI" id="CHEBI:147287"/>
        <dbReference type="ChEBI" id="CHEBI:456216"/>
        <dbReference type="EC" id="6.3.3.1"/>
    </reaction>
</comment>
<comment type="pathway">
    <text evidence="2">Purine metabolism; IMP biosynthesis via de novo pathway; 5-amino-1-(5-phospho-D-ribosyl)imidazole from N(2)-formyl-N(1)-(5-phospho-D-ribosyl)glycinamide: step 2/2.</text>
</comment>
<evidence type="ECO:0000256" key="1">
    <source>
        <dbReference type="ARBA" id="ARBA00004496"/>
    </source>
</evidence>
<dbReference type="UniPathway" id="UPA00074">
    <property type="reaction ID" value="UER00129"/>
</dbReference>
<feature type="domain" description="PurM-like C-terminal" evidence="17">
    <location>
        <begin position="211"/>
        <end position="373"/>
    </location>
</feature>
<dbReference type="SUPFAM" id="SSF56042">
    <property type="entry name" value="PurM C-terminal domain-like"/>
    <property type="match status" value="1"/>
</dbReference>
<dbReference type="GO" id="GO:0004637">
    <property type="term" value="F:phosphoribosylamine-glycine ligase activity"/>
    <property type="evidence" value="ECO:0007669"/>
    <property type="project" value="TreeGrafter"/>
</dbReference>
<dbReference type="CDD" id="cd02196">
    <property type="entry name" value="PurM"/>
    <property type="match status" value="1"/>
</dbReference>
<dbReference type="PANTHER" id="PTHR10520:SF12">
    <property type="entry name" value="TRIFUNCTIONAL PURINE BIOSYNTHETIC PROTEIN ADENOSINE-3"/>
    <property type="match status" value="1"/>
</dbReference>
<dbReference type="Pfam" id="PF00586">
    <property type="entry name" value="AIRS"/>
    <property type="match status" value="1"/>
</dbReference>
<dbReference type="EC" id="6.3.3.1" evidence="4"/>
<dbReference type="OrthoDB" id="2018833at2759"/>
<keyword evidence="7" id="KW-0436">Ligase</keyword>
<keyword evidence="10" id="KW-0067">ATP-binding</keyword>
<feature type="domain" description="PurM-like N-terminal" evidence="16">
    <location>
        <begin position="91"/>
        <end position="199"/>
    </location>
</feature>
<dbReference type="InterPro" id="IPR004733">
    <property type="entry name" value="PurM_cligase"/>
</dbReference>
<dbReference type="Gene3D" id="3.90.650.10">
    <property type="entry name" value="PurM-like C-terminal domain"/>
    <property type="match status" value="1"/>
</dbReference>
<evidence type="ECO:0000256" key="6">
    <source>
        <dbReference type="ARBA" id="ARBA00022490"/>
    </source>
</evidence>
<dbReference type="Proteomes" id="UP000239649">
    <property type="component" value="Unassembled WGS sequence"/>
</dbReference>
<evidence type="ECO:0000256" key="4">
    <source>
        <dbReference type="ARBA" id="ARBA00013047"/>
    </source>
</evidence>
<evidence type="ECO:0000256" key="15">
    <source>
        <dbReference type="SAM" id="MobiDB-lite"/>
    </source>
</evidence>
<sequence>MRALGARQAACVQGPCSSGRATPCVASAARPAAAVRRQQQRRRSGGAPPPRAEGLSYKDAGVDIDAGNELVKRIQKLNPNIGGFSGMVPFGDSFLVAGTDGVGTKLKLAFDMGKHDTVGIDLVAMSVNDIVTSGAQPMFFLDYFACGKLDVDMAEQVIKGIVEGCRQSDCVLLGGETAEMPGFYSPGEYDLAGFAVGNVKKDKVIDGSRIQEGDVILGLASSGVHSNGFSLVRKVLEVSGTSLHDTAPWSGQSFGLSLLTPTVIYVRDCMKLIGAADVRGFVHMTGGGFPENIPRVVPKGLAARIRKSTWEIPPLFQWVQEAGKVPEAEMFRTFNMGVGMIIVVPRSDVDKVLGAGVGAFEIGEIVQGGGVELV</sequence>
<dbReference type="STRING" id="554055.A0A2P6VMB5"/>
<evidence type="ECO:0000256" key="8">
    <source>
        <dbReference type="ARBA" id="ARBA00022741"/>
    </source>
</evidence>
<evidence type="ECO:0000259" key="17">
    <source>
        <dbReference type="Pfam" id="PF02769"/>
    </source>
</evidence>
<dbReference type="Pfam" id="PF02769">
    <property type="entry name" value="AIRS_C"/>
    <property type="match status" value="1"/>
</dbReference>
<reference evidence="18 19" key="1">
    <citation type="journal article" date="2018" name="Plant J.">
        <title>Genome sequences of Chlorella sorokiniana UTEX 1602 and Micractinium conductrix SAG 241.80: implications to maltose excretion by a green alga.</title>
        <authorList>
            <person name="Arriola M.B."/>
            <person name="Velmurugan N."/>
            <person name="Zhang Y."/>
            <person name="Plunkett M.H."/>
            <person name="Hondzo H."/>
            <person name="Barney B.M."/>
        </authorList>
    </citation>
    <scope>NUCLEOTIDE SEQUENCE [LARGE SCALE GENOMIC DNA]</scope>
    <source>
        <strain evidence="18 19">SAG 241.80</strain>
    </source>
</reference>
<dbReference type="GO" id="GO:0046084">
    <property type="term" value="P:adenine biosynthetic process"/>
    <property type="evidence" value="ECO:0007669"/>
    <property type="project" value="TreeGrafter"/>
</dbReference>
<dbReference type="Gene3D" id="3.30.1330.10">
    <property type="entry name" value="PurM-like, N-terminal domain"/>
    <property type="match status" value="1"/>
</dbReference>
<dbReference type="EMBL" id="LHPF02000002">
    <property type="protein sequence ID" value="PSC75241.1"/>
    <property type="molecule type" value="Genomic_DNA"/>
</dbReference>
<dbReference type="AlphaFoldDB" id="A0A2P6VMB5"/>
<dbReference type="NCBIfam" id="TIGR00878">
    <property type="entry name" value="purM"/>
    <property type="match status" value="1"/>
</dbReference>
<organism evidence="18 19">
    <name type="scientific">Micractinium conductrix</name>
    <dbReference type="NCBI Taxonomy" id="554055"/>
    <lineage>
        <taxon>Eukaryota</taxon>
        <taxon>Viridiplantae</taxon>
        <taxon>Chlorophyta</taxon>
        <taxon>core chlorophytes</taxon>
        <taxon>Trebouxiophyceae</taxon>
        <taxon>Chlorellales</taxon>
        <taxon>Chlorellaceae</taxon>
        <taxon>Chlorella clade</taxon>
        <taxon>Micractinium</taxon>
    </lineage>
</organism>
<dbReference type="GO" id="GO:0005524">
    <property type="term" value="F:ATP binding"/>
    <property type="evidence" value="ECO:0007669"/>
    <property type="project" value="UniProtKB-KW"/>
</dbReference>
<feature type="compositionally biased region" description="Low complexity" evidence="15">
    <location>
        <begin position="28"/>
        <end position="37"/>
    </location>
</feature>
<dbReference type="GO" id="GO:0004641">
    <property type="term" value="F:phosphoribosylformylglycinamidine cyclo-ligase activity"/>
    <property type="evidence" value="ECO:0007669"/>
    <property type="project" value="UniProtKB-EC"/>
</dbReference>
<proteinExistence type="inferred from homology"/>
<dbReference type="InterPro" id="IPR016188">
    <property type="entry name" value="PurM-like_N"/>
</dbReference>
<dbReference type="FunFam" id="3.90.650.10:FF:000011">
    <property type="entry name" value="Phosphoribosylformylglycinamidine cyclo-ligase"/>
    <property type="match status" value="1"/>
</dbReference>
<gene>
    <name evidence="18" type="ORF">C2E20_1578</name>
</gene>
<comment type="subcellular location">
    <subcellularLocation>
        <location evidence="1">Cytoplasm</location>
    </subcellularLocation>
</comment>
<evidence type="ECO:0000256" key="13">
    <source>
        <dbReference type="ARBA" id="ARBA00033093"/>
    </source>
</evidence>
<evidence type="ECO:0000256" key="10">
    <source>
        <dbReference type="ARBA" id="ARBA00022840"/>
    </source>
</evidence>
<evidence type="ECO:0000259" key="16">
    <source>
        <dbReference type="Pfam" id="PF00586"/>
    </source>
</evidence>
<keyword evidence="6" id="KW-0963">Cytoplasm</keyword>
<evidence type="ECO:0000256" key="7">
    <source>
        <dbReference type="ARBA" id="ARBA00022598"/>
    </source>
</evidence>
<dbReference type="InterPro" id="IPR010918">
    <property type="entry name" value="PurM-like_C_dom"/>
</dbReference>
<dbReference type="GO" id="GO:0005829">
    <property type="term" value="C:cytosol"/>
    <property type="evidence" value="ECO:0007669"/>
    <property type="project" value="TreeGrafter"/>
</dbReference>
<dbReference type="InterPro" id="IPR036921">
    <property type="entry name" value="PurM-like_N_sf"/>
</dbReference>
<evidence type="ECO:0000256" key="5">
    <source>
        <dbReference type="ARBA" id="ARBA00020367"/>
    </source>
</evidence>
<feature type="region of interest" description="Disordered" evidence="15">
    <location>
        <begin position="28"/>
        <end position="57"/>
    </location>
</feature>
<name>A0A2P6VMB5_9CHLO</name>
<evidence type="ECO:0000256" key="14">
    <source>
        <dbReference type="ARBA" id="ARBA00049057"/>
    </source>
</evidence>